<dbReference type="GO" id="GO:0005351">
    <property type="term" value="F:carbohydrate:proton symporter activity"/>
    <property type="evidence" value="ECO:0007669"/>
    <property type="project" value="TreeGrafter"/>
</dbReference>
<evidence type="ECO:0000256" key="7">
    <source>
        <dbReference type="RuleBase" id="RU003346"/>
    </source>
</evidence>
<feature type="transmembrane region" description="Helical" evidence="8">
    <location>
        <begin position="128"/>
        <end position="149"/>
    </location>
</feature>
<keyword evidence="6 8" id="KW-0472">Membrane</keyword>
<feature type="transmembrane region" description="Helical" evidence="8">
    <location>
        <begin position="350"/>
        <end position="372"/>
    </location>
</feature>
<dbReference type="OrthoDB" id="6133115at2759"/>
<feature type="transmembrane region" description="Helical" evidence="8">
    <location>
        <begin position="284"/>
        <end position="305"/>
    </location>
</feature>
<feature type="transmembrane region" description="Helical" evidence="8">
    <location>
        <begin position="161"/>
        <end position="181"/>
    </location>
</feature>
<name>A0A2K1QID1_9PEZI</name>
<keyword evidence="10" id="KW-0762">Sugar transport</keyword>
<feature type="transmembrane region" description="Helical" evidence="8">
    <location>
        <begin position="384"/>
        <end position="408"/>
    </location>
</feature>
<dbReference type="PROSITE" id="PS00216">
    <property type="entry name" value="SUGAR_TRANSPORT_1"/>
    <property type="match status" value="1"/>
</dbReference>
<feature type="transmembrane region" description="Helical" evidence="8">
    <location>
        <begin position="325"/>
        <end position="343"/>
    </location>
</feature>
<dbReference type="InterPro" id="IPR050360">
    <property type="entry name" value="MFS_Sugar_Transporters"/>
</dbReference>
<dbReference type="NCBIfam" id="TIGR00879">
    <property type="entry name" value="SP"/>
    <property type="match status" value="1"/>
</dbReference>
<evidence type="ECO:0000313" key="10">
    <source>
        <dbReference type="EMBL" id="PNS14603.1"/>
    </source>
</evidence>
<protein>
    <submittedName>
        <fullName evidence="10">High-affinity glucose transporter</fullName>
    </submittedName>
</protein>
<sequence>MKDSSIVGSALAAVLPQDSRSWWNVPNLRKLNLILLVPFLSSSVTGYDGSLMNGLQALPAWKRAFGNPQGYALGGVNAAQSAGAIIALPLCAWFCDKFGRRWTLFFGAVLIIVASIIQSTSVNLGMFIFSRIVVGMGSSFVVQPAPLLISELCYPTHRGVYTAMFWTCFYLGAIIAAWSTFGLQKSVPNSDWAWRGPSILQAGLPIIQLLFWFKLPESPRWLIAQGQHEKARDILAEYHTAGDIDHPLVTFEMAEIRKAIEADESVKEVSWSVLMTPANRKRTLITVAIGFFSQWVGNSVISYYMTLVLNTVGITNPDTQTLINGLLQIFNFVAAICASLMVDRLGRRTLWNWSGIGMLISFIIWTVCSARFQVTQTETLGRTVIAFIFIYFFHYDIAYTPLVLSYPTEILPFSIRSKGLSLELVVIYTSLVILSFVTPIAMEAIGWRFYIVFCCLIAVSVVFNWFMLPETRGRSLEEIEDLFTNKGISQAFEEKKAEMGEVTYVDHIDESKDNKLN</sequence>
<dbReference type="PANTHER" id="PTHR48022:SF3">
    <property type="entry name" value="HEXOSE TRANSPORTER PROTEIN (AFU_ORTHOLOGUE AFUA_8G04480)-RELATED"/>
    <property type="match status" value="1"/>
</dbReference>
<evidence type="ECO:0000256" key="1">
    <source>
        <dbReference type="ARBA" id="ARBA00004141"/>
    </source>
</evidence>
<evidence type="ECO:0000256" key="6">
    <source>
        <dbReference type="ARBA" id="ARBA00023136"/>
    </source>
</evidence>
<reference evidence="10 11" key="1">
    <citation type="submission" date="2017-06" db="EMBL/GenBank/DDBJ databases">
        <title>Draft genome sequence of a variant of Elsinoe murrayae.</title>
        <authorList>
            <person name="Cheng Q."/>
        </authorList>
    </citation>
    <scope>NUCLEOTIDE SEQUENCE [LARGE SCALE GENOMIC DNA]</scope>
    <source>
        <strain evidence="10 11">CQ-2017a</strain>
    </source>
</reference>
<dbReference type="AlphaFoldDB" id="A0A2K1QID1"/>
<evidence type="ECO:0000259" key="9">
    <source>
        <dbReference type="PROSITE" id="PS50850"/>
    </source>
</evidence>
<keyword evidence="5 8" id="KW-1133">Transmembrane helix</keyword>
<comment type="caution">
    <text evidence="10">The sequence shown here is derived from an EMBL/GenBank/DDBJ whole genome shotgun (WGS) entry which is preliminary data.</text>
</comment>
<dbReference type="InParanoid" id="A0A2K1QID1"/>
<feature type="domain" description="Major facilitator superfamily (MFS) profile" evidence="9">
    <location>
        <begin position="34"/>
        <end position="472"/>
    </location>
</feature>
<evidence type="ECO:0000256" key="2">
    <source>
        <dbReference type="ARBA" id="ARBA00010992"/>
    </source>
</evidence>
<comment type="subcellular location">
    <subcellularLocation>
        <location evidence="1">Membrane</location>
        <topology evidence="1">Multi-pass membrane protein</topology>
    </subcellularLocation>
</comment>
<proteinExistence type="inferred from homology"/>
<dbReference type="Pfam" id="PF00083">
    <property type="entry name" value="Sugar_tr"/>
    <property type="match status" value="1"/>
</dbReference>
<comment type="similarity">
    <text evidence="2 7">Belongs to the major facilitator superfamily. Sugar transporter (TC 2.A.1.1) family.</text>
</comment>
<dbReference type="InterPro" id="IPR003663">
    <property type="entry name" value="Sugar/inositol_transpt"/>
</dbReference>
<gene>
    <name evidence="10" type="ORF">CAC42_2660</name>
</gene>
<dbReference type="PRINTS" id="PR00171">
    <property type="entry name" value="SUGRTRNSPORT"/>
</dbReference>
<organism evidence="10 11">
    <name type="scientific">Sphaceloma murrayae</name>
    <dbReference type="NCBI Taxonomy" id="2082308"/>
    <lineage>
        <taxon>Eukaryota</taxon>
        <taxon>Fungi</taxon>
        <taxon>Dikarya</taxon>
        <taxon>Ascomycota</taxon>
        <taxon>Pezizomycotina</taxon>
        <taxon>Dothideomycetes</taxon>
        <taxon>Dothideomycetidae</taxon>
        <taxon>Myriangiales</taxon>
        <taxon>Elsinoaceae</taxon>
        <taxon>Sphaceloma</taxon>
    </lineage>
</organism>
<dbReference type="FunFam" id="1.20.1250.20:FF:000117">
    <property type="entry name" value="MFS hexose transporter"/>
    <property type="match status" value="1"/>
</dbReference>
<dbReference type="Gene3D" id="1.20.1250.20">
    <property type="entry name" value="MFS general substrate transporter like domains"/>
    <property type="match status" value="1"/>
</dbReference>
<dbReference type="InterPro" id="IPR005829">
    <property type="entry name" value="Sugar_transporter_CS"/>
</dbReference>
<feature type="transmembrane region" description="Helical" evidence="8">
    <location>
        <begin position="447"/>
        <end position="468"/>
    </location>
</feature>
<feature type="transmembrane region" description="Helical" evidence="8">
    <location>
        <begin position="420"/>
        <end position="441"/>
    </location>
</feature>
<dbReference type="InterPro" id="IPR020846">
    <property type="entry name" value="MFS_dom"/>
</dbReference>
<accession>A0A2K1QID1</accession>
<evidence type="ECO:0000256" key="3">
    <source>
        <dbReference type="ARBA" id="ARBA00022448"/>
    </source>
</evidence>
<keyword evidence="4 8" id="KW-0812">Transmembrane</keyword>
<evidence type="ECO:0000256" key="5">
    <source>
        <dbReference type="ARBA" id="ARBA00022989"/>
    </source>
</evidence>
<keyword evidence="3 7" id="KW-0813">Transport</keyword>
<evidence type="ECO:0000313" key="11">
    <source>
        <dbReference type="Proteomes" id="UP000243797"/>
    </source>
</evidence>
<dbReference type="SUPFAM" id="SSF103473">
    <property type="entry name" value="MFS general substrate transporter"/>
    <property type="match status" value="1"/>
</dbReference>
<evidence type="ECO:0000256" key="8">
    <source>
        <dbReference type="SAM" id="Phobius"/>
    </source>
</evidence>
<keyword evidence="11" id="KW-1185">Reference proteome</keyword>
<dbReference type="InterPro" id="IPR005828">
    <property type="entry name" value="MFS_sugar_transport-like"/>
</dbReference>
<dbReference type="InterPro" id="IPR036259">
    <property type="entry name" value="MFS_trans_sf"/>
</dbReference>
<dbReference type="PANTHER" id="PTHR48022">
    <property type="entry name" value="PLASTIDIC GLUCOSE TRANSPORTER 4"/>
    <property type="match status" value="1"/>
</dbReference>
<feature type="transmembrane region" description="Helical" evidence="8">
    <location>
        <begin position="71"/>
        <end position="95"/>
    </location>
</feature>
<evidence type="ECO:0000256" key="4">
    <source>
        <dbReference type="ARBA" id="ARBA00022692"/>
    </source>
</evidence>
<feature type="transmembrane region" description="Helical" evidence="8">
    <location>
        <begin position="102"/>
        <end position="122"/>
    </location>
</feature>
<dbReference type="PROSITE" id="PS50850">
    <property type="entry name" value="MFS"/>
    <property type="match status" value="1"/>
</dbReference>
<dbReference type="Proteomes" id="UP000243797">
    <property type="component" value="Unassembled WGS sequence"/>
</dbReference>
<dbReference type="EMBL" id="NKHZ01000085">
    <property type="protein sequence ID" value="PNS14603.1"/>
    <property type="molecule type" value="Genomic_DNA"/>
</dbReference>
<dbReference type="GO" id="GO:0016020">
    <property type="term" value="C:membrane"/>
    <property type="evidence" value="ECO:0007669"/>
    <property type="project" value="UniProtKB-SubCell"/>
</dbReference>